<evidence type="ECO:0000313" key="2">
    <source>
        <dbReference type="EMBL" id="TDS13785.1"/>
    </source>
</evidence>
<evidence type="ECO:0000313" key="3">
    <source>
        <dbReference type="Proteomes" id="UP000294752"/>
    </source>
</evidence>
<name>A0A4R7D2F8_9SPHI</name>
<dbReference type="InterPro" id="IPR029044">
    <property type="entry name" value="Nucleotide-diphossugar_trans"/>
</dbReference>
<evidence type="ECO:0000259" key="1">
    <source>
        <dbReference type="Pfam" id="PF00535"/>
    </source>
</evidence>
<proteinExistence type="predicted"/>
<organism evidence="2 3">
    <name type="scientific">Sphingobacterium paludis</name>
    <dbReference type="NCBI Taxonomy" id="1476465"/>
    <lineage>
        <taxon>Bacteria</taxon>
        <taxon>Pseudomonadati</taxon>
        <taxon>Bacteroidota</taxon>
        <taxon>Sphingobacteriia</taxon>
        <taxon>Sphingobacteriales</taxon>
        <taxon>Sphingobacteriaceae</taxon>
        <taxon>Sphingobacterium</taxon>
    </lineage>
</organism>
<dbReference type="Proteomes" id="UP000294752">
    <property type="component" value="Unassembled WGS sequence"/>
</dbReference>
<feature type="domain" description="Glycosyltransferase 2-like" evidence="1">
    <location>
        <begin position="5"/>
        <end position="134"/>
    </location>
</feature>
<dbReference type="SUPFAM" id="SSF53448">
    <property type="entry name" value="Nucleotide-diphospho-sugar transferases"/>
    <property type="match status" value="1"/>
</dbReference>
<gene>
    <name evidence="2" type="ORF">B0I21_104111</name>
</gene>
<dbReference type="PANTHER" id="PTHR22916:SF3">
    <property type="entry name" value="UDP-GLCNAC:BETAGAL BETA-1,3-N-ACETYLGLUCOSAMINYLTRANSFERASE-LIKE PROTEIN 1"/>
    <property type="match status" value="1"/>
</dbReference>
<dbReference type="PANTHER" id="PTHR22916">
    <property type="entry name" value="GLYCOSYLTRANSFERASE"/>
    <property type="match status" value="1"/>
</dbReference>
<dbReference type="GO" id="GO:0016758">
    <property type="term" value="F:hexosyltransferase activity"/>
    <property type="evidence" value="ECO:0007669"/>
    <property type="project" value="UniProtKB-ARBA"/>
</dbReference>
<sequence length="315" mass="36415">MSTLSFILPVFKANYLKEAINSILNQTFTDFELIIVNDQSPDNISEIVGEFSDERIKFYENEVNIGGKDLVENWNRCLVYATGEWVVLASDDDYYDPKFAEKLLDKIQQYPSVSLVHCRYKVINGKDEVIEISEPCLAFEQPEEFVFQNIIKRRRQVAPDFMFKLADLQQVGGFVNFPLAWGSDDATWCKLALNAGVAYVDEILFTWRFSGINISAQQNNVLKKAKTRIHFLAYFNREIIPFLKTDNIIAAYYTKVTQHNLTKSIQGEVVNTIASSRSFKVLFALLKDRALRELLGIKNLLKMTFVMLYFRTFKR</sequence>
<accession>A0A4R7D2F8</accession>
<dbReference type="Pfam" id="PF00535">
    <property type="entry name" value="Glycos_transf_2"/>
    <property type="match status" value="1"/>
</dbReference>
<dbReference type="AlphaFoldDB" id="A0A4R7D2F8"/>
<dbReference type="EMBL" id="SNZV01000004">
    <property type="protein sequence ID" value="TDS13785.1"/>
    <property type="molecule type" value="Genomic_DNA"/>
</dbReference>
<dbReference type="InterPro" id="IPR001173">
    <property type="entry name" value="Glyco_trans_2-like"/>
</dbReference>
<comment type="caution">
    <text evidence="2">The sequence shown here is derived from an EMBL/GenBank/DDBJ whole genome shotgun (WGS) entry which is preliminary data.</text>
</comment>
<dbReference type="CDD" id="cd00761">
    <property type="entry name" value="Glyco_tranf_GTA_type"/>
    <property type="match status" value="1"/>
</dbReference>
<dbReference type="OrthoDB" id="9815829at2"/>
<protein>
    <submittedName>
        <fullName evidence="2">Glycosyl transferase family 2</fullName>
    </submittedName>
</protein>
<dbReference type="RefSeq" id="WP_133640103.1">
    <property type="nucleotide sequence ID" value="NZ_SNZV01000004.1"/>
</dbReference>
<keyword evidence="3" id="KW-1185">Reference proteome</keyword>
<reference evidence="2 3" key="1">
    <citation type="submission" date="2019-03" db="EMBL/GenBank/DDBJ databases">
        <title>Genomic Encyclopedia of Type Strains, Phase III (KMG-III): the genomes of soil and plant-associated and newly described type strains.</title>
        <authorList>
            <person name="Whitman W."/>
        </authorList>
    </citation>
    <scope>NUCLEOTIDE SEQUENCE [LARGE SCALE GENOMIC DNA]</scope>
    <source>
        <strain evidence="2 3">CGMCC 1.12801</strain>
    </source>
</reference>
<dbReference type="Gene3D" id="3.90.550.10">
    <property type="entry name" value="Spore Coat Polysaccharide Biosynthesis Protein SpsA, Chain A"/>
    <property type="match status" value="1"/>
</dbReference>
<keyword evidence="2" id="KW-0808">Transferase</keyword>